<evidence type="ECO:0000256" key="5">
    <source>
        <dbReference type="ARBA" id="ARBA00022842"/>
    </source>
</evidence>
<organism evidence="7 8">
    <name type="scientific">Anaerotalea alkaliphila</name>
    <dbReference type="NCBI Taxonomy" id="2662126"/>
    <lineage>
        <taxon>Bacteria</taxon>
        <taxon>Bacillati</taxon>
        <taxon>Bacillota</taxon>
        <taxon>Clostridia</taxon>
        <taxon>Eubacteriales</taxon>
        <taxon>Anaerotalea</taxon>
    </lineage>
</organism>
<comment type="caution">
    <text evidence="7">The sequence shown here is derived from an EMBL/GenBank/DDBJ whole genome shotgun (WGS) entry which is preliminary data.</text>
</comment>
<keyword evidence="3 6" id="KW-0808">Transferase</keyword>
<dbReference type="PROSITE" id="PS00444">
    <property type="entry name" value="POLYPRENYL_SYNTHASE_2"/>
    <property type="match status" value="1"/>
</dbReference>
<reference evidence="7 8" key="1">
    <citation type="submission" date="2020-01" db="EMBL/GenBank/DDBJ databases">
        <title>Anaeroalcalibacter tamaniensis gen. nov., sp. nov., moderately halophilic strictly anaerobic fermenter bacterium from mud volcano of Taman peninsula.</title>
        <authorList>
            <person name="Frolova A."/>
            <person name="Merkel A.Y."/>
            <person name="Slobodkin A.I."/>
        </authorList>
    </citation>
    <scope>NUCLEOTIDE SEQUENCE [LARGE SCALE GENOMIC DNA]</scope>
    <source>
        <strain evidence="7 8">F-3ap</strain>
    </source>
</reference>
<dbReference type="GO" id="GO:0004659">
    <property type="term" value="F:prenyltransferase activity"/>
    <property type="evidence" value="ECO:0007669"/>
    <property type="project" value="InterPro"/>
</dbReference>
<dbReference type="EMBL" id="JAAEEH010000003">
    <property type="protein sequence ID" value="NDL66565.1"/>
    <property type="molecule type" value="Genomic_DNA"/>
</dbReference>
<dbReference type="SFLD" id="SFLDS00005">
    <property type="entry name" value="Isoprenoid_Synthase_Type_I"/>
    <property type="match status" value="1"/>
</dbReference>
<evidence type="ECO:0000256" key="4">
    <source>
        <dbReference type="ARBA" id="ARBA00022723"/>
    </source>
</evidence>
<comment type="similarity">
    <text evidence="2 6">Belongs to the FPP/GGPP synthase family.</text>
</comment>
<evidence type="ECO:0000313" key="8">
    <source>
        <dbReference type="Proteomes" id="UP000461585"/>
    </source>
</evidence>
<dbReference type="InterPro" id="IPR008949">
    <property type="entry name" value="Isoprenoid_synthase_dom_sf"/>
</dbReference>
<evidence type="ECO:0000256" key="6">
    <source>
        <dbReference type="RuleBase" id="RU004466"/>
    </source>
</evidence>
<dbReference type="CDD" id="cd00685">
    <property type="entry name" value="Trans_IPPS_HT"/>
    <property type="match status" value="1"/>
</dbReference>
<dbReference type="Pfam" id="PF00348">
    <property type="entry name" value="polyprenyl_synt"/>
    <property type="match status" value="1"/>
</dbReference>
<comment type="cofactor">
    <cofactor evidence="1">
        <name>Mg(2+)</name>
        <dbReference type="ChEBI" id="CHEBI:18420"/>
    </cofactor>
</comment>
<keyword evidence="5" id="KW-0460">Magnesium</keyword>
<proteinExistence type="inferred from homology"/>
<evidence type="ECO:0000256" key="3">
    <source>
        <dbReference type="ARBA" id="ARBA00022679"/>
    </source>
</evidence>
<dbReference type="PANTHER" id="PTHR12001:SF69">
    <property type="entry name" value="ALL TRANS-POLYPRENYL-DIPHOSPHATE SYNTHASE PDSS1"/>
    <property type="match status" value="1"/>
</dbReference>
<keyword evidence="4" id="KW-0479">Metal-binding</keyword>
<dbReference type="SUPFAM" id="SSF48576">
    <property type="entry name" value="Terpenoid synthases"/>
    <property type="match status" value="1"/>
</dbReference>
<protein>
    <submittedName>
        <fullName evidence="7">Polyprenyl synthetase family protein</fullName>
    </submittedName>
</protein>
<keyword evidence="8" id="KW-1185">Reference proteome</keyword>
<accession>A0A7X5HU26</accession>
<evidence type="ECO:0000256" key="2">
    <source>
        <dbReference type="ARBA" id="ARBA00006706"/>
    </source>
</evidence>
<gene>
    <name evidence="7" type="ORF">GXN74_02220</name>
</gene>
<dbReference type="RefSeq" id="WP_162369293.1">
    <property type="nucleotide sequence ID" value="NZ_JAAEEH010000003.1"/>
</dbReference>
<dbReference type="InterPro" id="IPR000092">
    <property type="entry name" value="Polyprenyl_synt"/>
</dbReference>
<dbReference type="GO" id="GO:0008299">
    <property type="term" value="P:isoprenoid biosynthetic process"/>
    <property type="evidence" value="ECO:0007669"/>
    <property type="project" value="InterPro"/>
</dbReference>
<evidence type="ECO:0000313" key="7">
    <source>
        <dbReference type="EMBL" id="NDL66565.1"/>
    </source>
</evidence>
<sequence length="323" mass="35983">MMGSYWAKYPDMEKKLALVQEEMVRQNRTSEPFFNESLEYVAAAGGKMLRPALLLLGSGFGTAVSDLLPLATAVEMLHLATLIHDDVIDEATLRRGKETIQSRYSKRYAVYMGDYLFSRTFTLLARNDTSPEVLQAFARGISMVCMGEIRQNHMRYNMDVQVLTYLKIVSGKTATLFAVSLAAGAQEAQAPQETVKTLGKIGYQMGMAFQLVDDLLDYVSDAETLGKEVRKDILQGYYTLPVLQALQGPGQGRLRALLEGGLEEEGDLEEFCSLVRNRGGIQATRELAARYTNKALALVETLPEAEEKGILRDLVRNLLDRTY</sequence>
<dbReference type="Proteomes" id="UP000461585">
    <property type="component" value="Unassembled WGS sequence"/>
</dbReference>
<dbReference type="AlphaFoldDB" id="A0A7X5HU26"/>
<dbReference type="GO" id="GO:0046872">
    <property type="term" value="F:metal ion binding"/>
    <property type="evidence" value="ECO:0007669"/>
    <property type="project" value="UniProtKB-KW"/>
</dbReference>
<evidence type="ECO:0000256" key="1">
    <source>
        <dbReference type="ARBA" id="ARBA00001946"/>
    </source>
</evidence>
<dbReference type="PANTHER" id="PTHR12001">
    <property type="entry name" value="GERANYLGERANYL PYROPHOSPHATE SYNTHASE"/>
    <property type="match status" value="1"/>
</dbReference>
<name>A0A7X5HU26_9FIRM</name>
<dbReference type="InterPro" id="IPR033749">
    <property type="entry name" value="Polyprenyl_synt_CS"/>
</dbReference>
<dbReference type="Gene3D" id="1.10.600.10">
    <property type="entry name" value="Farnesyl Diphosphate Synthase"/>
    <property type="match status" value="1"/>
</dbReference>
<dbReference type="PROSITE" id="PS00723">
    <property type="entry name" value="POLYPRENYL_SYNTHASE_1"/>
    <property type="match status" value="1"/>
</dbReference>